<dbReference type="SUPFAM" id="SSF53448">
    <property type="entry name" value="Nucleotide-diphospho-sugar transferases"/>
    <property type="match status" value="1"/>
</dbReference>
<protein>
    <recommendedName>
        <fullName evidence="18">Glycosyltransferase 2-like domain-containing protein</fullName>
    </recommendedName>
</protein>
<comment type="subcellular location">
    <subcellularLocation>
        <location evidence="2">Golgi apparatus membrane</location>
        <topology evidence="2">Single-pass type II membrane protein</topology>
    </subcellularLocation>
</comment>
<dbReference type="CDD" id="cd02510">
    <property type="entry name" value="pp-GalNAc-T"/>
    <property type="match status" value="1"/>
</dbReference>
<feature type="transmembrane region" description="Helical" evidence="17">
    <location>
        <begin position="12"/>
        <end position="34"/>
    </location>
</feature>
<dbReference type="EMBL" id="JADBJN010000004">
    <property type="protein sequence ID" value="KAG5668769.1"/>
    <property type="molecule type" value="Genomic_DNA"/>
</dbReference>
<evidence type="ECO:0000256" key="2">
    <source>
        <dbReference type="ARBA" id="ARBA00004323"/>
    </source>
</evidence>
<gene>
    <name evidence="19" type="ORF">PVAND_016696</name>
</gene>
<evidence type="ECO:0000256" key="12">
    <source>
        <dbReference type="ARBA" id="ARBA00023034"/>
    </source>
</evidence>
<keyword evidence="7 17" id="KW-0812">Transmembrane</keyword>
<keyword evidence="8" id="KW-0479">Metal-binding</keyword>
<evidence type="ECO:0000256" key="11">
    <source>
        <dbReference type="ARBA" id="ARBA00022989"/>
    </source>
</evidence>
<feature type="domain" description="Glycosyltransferase 2-like" evidence="18">
    <location>
        <begin position="209"/>
        <end position="391"/>
    </location>
</feature>
<evidence type="ECO:0000256" key="16">
    <source>
        <dbReference type="SAM" id="MobiDB-lite"/>
    </source>
</evidence>
<evidence type="ECO:0000259" key="18">
    <source>
        <dbReference type="Pfam" id="PF00535"/>
    </source>
</evidence>
<dbReference type="FunFam" id="3.90.550.10:FF:000021">
    <property type="entry name" value="Polypeptide N-acetylgalactosaminyltransferase"/>
    <property type="match status" value="1"/>
</dbReference>
<evidence type="ECO:0000256" key="5">
    <source>
        <dbReference type="ARBA" id="ARBA00022676"/>
    </source>
</evidence>
<dbReference type="PANTHER" id="PTHR11675:SF126">
    <property type="entry name" value="RICIN B LECTIN DOMAIN-CONTAINING PROTEIN"/>
    <property type="match status" value="1"/>
</dbReference>
<keyword evidence="13 17" id="KW-0472">Membrane</keyword>
<evidence type="ECO:0000256" key="9">
    <source>
        <dbReference type="ARBA" id="ARBA00022734"/>
    </source>
</evidence>
<evidence type="ECO:0000313" key="19">
    <source>
        <dbReference type="EMBL" id="KAG5668769.1"/>
    </source>
</evidence>
<dbReference type="GO" id="GO:0046872">
    <property type="term" value="F:metal ion binding"/>
    <property type="evidence" value="ECO:0007669"/>
    <property type="project" value="UniProtKB-KW"/>
</dbReference>
<keyword evidence="20" id="KW-1185">Reference proteome</keyword>
<feature type="region of interest" description="Disordered" evidence="16">
    <location>
        <begin position="553"/>
        <end position="628"/>
    </location>
</feature>
<dbReference type="AlphaFoldDB" id="A0A9J6BFV5"/>
<accession>A0A9J6BFV5</accession>
<evidence type="ECO:0000256" key="17">
    <source>
        <dbReference type="SAM" id="Phobius"/>
    </source>
</evidence>
<evidence type="ECO:0000256" key="15">
    <source>
        <dbReference type="ARBA" id="ARBA00023211"/>
    </source>
</evidence>
<dbReference type="InterPro" id="IPR001173">
    <property type="entry name" value="Glyco_trans_2-like"/>
</dbReference>
<keyword evidence="12" id="KW-0333">Golgi apparatus</keyword>
<evidence type="ECO:0000256" key="8">
    <source>
        <dbReference type="ARBA" id="ARBA00022723"/>
    </source>
</evidence>
<dbReference type="Pfam" id="PF00535">
    <property type="entry name" value="Glycos_transf_2"/>
    <property type="match status" value="1"/>
</dbReference>
<keyword evidence="5" id="KW-0328">Glycosyltransferase</keyword>
<proteinExistence type="inferred from homology"/>
<dbReference type="GO" id="GO:0030246">
    <property type="term" value="F:carbohydrate binding"/>
    <property type="evidence" value="ECO:0007669"/>
    <property type="project" value="UniProtKB-KW"/>
</dbReference>
<dbReference type="Proteomes" id="UP001107558">
    <property type="component" value="Chromosome 4"/>
</dbReference>
<dbReference type="GO" id="GO:0004653">
    <property type="term" value="F:polypeptide N-acetylgalactosaminyltransferase activity"/>
    <property type="evidence" value="ECO:0007669"/>
    <property type="project" value="UniProtKB-ARBA"/>
</dbReference>
<evidence type="ECO:0000256" key="10">
    <source>
        <dbReference type="ARBA" id="ARBA00022968"/>
    </source>
</evidence>
<dbReference type="GO" id="GO:0006493">
    <property type="term" value="P:protein O-linked glycosylation"/>
    <property type="evidence" value="ECO:0007669"/>
    <property type="project" value="TreeGrafter"/>
</dbReference>
<dbReference type="GO" id="GO:0000139">
    <property type="term" value="C:Golgi membrane"/>
    <property type="evidence" value="ECO:0007669"/>
    <property type="project" value="UniProtKB-SubCell"/>
</dbReference>
<comment type="cofactor">
    <cofactor evidence="1">
        <name>Mn(2+)</name>
        <dbReference type="ChEBI" id="CHEBI:29035"/>
    </cofactor>
</comment>
<keyword evidence="10" id="KW-0735">Signal-anchor</keyword>
<name>A0A9J6BFV5_POLVA</name>
<dbReference type="OrthoDB" id="10395637at2759"/>
<evidence type="ECO:0000256" key="3">
    <source>
        <dbReference type="ARBA" id="ARBA00004922"/>
    </source>
</evidence>
<comment type="caution">
    <text evidence="19">The sequence shown here is derived from an EMBL/GenBank/DDBJ whole genome shotgun (WGS) entry which is preliminary data.</text>
</comment>
<keyword evidence="6" id="KW-0808">Transferase</keyword>
<sequence length="628" mass="73763">MPRKRHSHNRKFIRYSFLRFVIAIIFFASIFMLWTSTFNQELSEVVDQQRIVNVDLKQIIRGRIADVVALEQKGAEDFEDLNEAESEINFVVDDFKIYNAEKKENDGRENFFEHRKNLIGFHKIPKPMLSDEILELQKRLNLTNPGHLGEPIKLSNMPSDILEMYNKSWTKYQINEFVANLIPLDRELPDMRTDYCKNLTYPENLPTASTILVFHNEALSMILRTVYSILNFSPPRLLKDIVLVDDCSTHENLQKTLEDEALKLPKVKIVRSPIRIGLMKARMLGAVNAQGPALIFMDAHMEVTKGWLEPLLDRLRINRNNTAISSVETISHQTLGVTYHRDPKNIPVTGFDWNLIFNWKHPPESEQRRRQNPNDPIVSPTMLGAFFVIDKNFFKELGMYDPEFEIWGAENLELAFKVWMCHGRVEVVPCSRVAHLFRRKFPYDWPNPKGGNILLRNTDRLAEVWLDDYKRFYYRRVGYKKRDYGDVTEQKKLREKLGCKSFKWYLENVYIDYKIPDELKDKDTTIAENMKDYSKNIKANEKLKEILKEKIQNGTKNEKESSQNQKIASEAENEEGIYYEEEEEEEIEENPVEKSKVSSEIFKNETSTTIKENKAPKFLSKKRKQKKI</sequence>
<dbReference type="PANTHER" id="PTHR11675">
    <property type="entry name" value="N-ACETYLGALACTOSAMINYLTRANSFERASE"/>
    <property type="match status" value="1"/>
</dbReference>
<dbReference type="InterPro" id="IPR029044">
    <property type="entry name" value="Nucleotide-diphossugar_trans"/>
</dbReference>
<evidence type="ECO:0000256" key="1">
    <source>
        <dbReference type="ARBA" id="ARBA00001936"/>
    </source>
</evidence>
<dbReference type="Gene3D" id="3.90.550.10">
    <property type="entry name" value="Spore Coat Polysaccharide Biosynthesis Protein SpsA, Chain A"/>
    <property type="match status" value="1"/>
</dbReference>
<comment type="similarity">
    <text evidence="4">Belongs to the glycosyltransferase 2 family. GalNAc-T subfamily.</text>
</comment>
<evidence type="ECO:0000313" key="20">
    <source>
        <dbReference type="Proteomes" id="UP001107558"/>
    </source>
</evidence>
<keyword evidence="11 17" id="KW-1133">Transmembrane helix</keyword>
<reference evidence="19" key="1">
    <citation type="submission" date="2021-03" db="EMBL/GenBank/DDBJ databases">
        <title>Chromosome level genome of the anhydrobiotic midge Polypedilum vanderplanki.</title>
        <authorList>
            <person name="Yoshida Y."/>
            <person name="Kikawada T."/>
            <person name="Gusev O."/>
        </authorList>
    </citation>
    <scope>NUCLEOTIDE SEQUENCE</scope>
    <source>
        <strain evidence="19">NIAS01</strain>
        <tissue evidence="19">Whole body or cell culture</tissue>
    </source>
</reference>
<keyword evidence="15" id="KW-0464">Manganese</keyword>
<keyword evidence="14" id="KW-1015">Disulfide bond</keyword>
<evidence type="ECO:0000256" key="6">
    <source>
        <dbReference type="ARBA" id="ARBA00022679"/>
    </source>
</evidence>
<organism evidence="19 20">
    <name type="scientific">Polypedilum vanderplanki</name>
    <name type="common">Sleeping chironomid midge</name>
    <dbReference type="NCBI Taxonomy" id="319348"/>
    <lineage>
        <taxon>Eukaryota</taxon>
        <taxon>Metazoa</taxon>
        <taxon>Ecdysozoa</taxon>
        <taxon>Arthropoda</taxon>
        <taxon>Hexapoda</taxon>
        <taxon>Insecta</taxon>
        <taxon>Pterygota</taxon>
        <taxon>Neoptera</taxon>
        <taxon>Endopterygota</taxon>
        <taxon>Diptera</taxon>
        <taxon>Nematocera</taxon>
        <taxon>Chironomoidea</taxon>
        <taxon>Chironomidae</taxon>
        <taxon>Chironominae</taxon>
        <taxon>Polypedilum</taxon>
        <taxon>Polypedilum</taxon>
    </lineage>
</organism>
<feature type="compositionally biased region" description="Basic residues" evidence="16">
    <location>
        <begin position="619"/>
        <end position="628"/>
    </location>
</feature>
<feature type="compositionally biased region" description="Acidic residues" evidence="16">
    <location>
        <begin position="571"/>
        <end position="590"/>
    </location>
</feature>
<keyword evidence="9" id="KW-0430">Lectin</keyword>
<dbReference type="InterPro" id="IPR045885">
    <property type="entry name" value="GalNAc-T"/>
</dbReference>
<evidence type="ECO:0000256" key="13">
    <source>
        <dbReference type="ARBA" id="ARBA00023136"/>
    </source>
</evidence>
<evidence type="ECO:0000256" key="7">
    <source>
        <dbReference type="ARBA" id="ARBA00022692"/>
    </source>
</evidence>
<comment type="pathway">
    <text evidence="3">Protein modification; protein glycosylation.</text>
</comment>
<evidence type="ECO:0000256" key="14">
    <source>
        <dbReference type="ARBA" id="ARBA00023157"/>
    </source>
</evidence>
<evidence type="ECO:0000256" key="4">
    <source>
        <dbReference type="ARBA" id="ARBA00005680"/>
    </source>
</evidence>